<gene>
    <name evidence="2" type="ORF">CO174_00745</name>
</gene>
<proteinExistence type="predicted"/>
<feature type="region of interest" description="Disordered" evidence="1">
    <location>
        <begin position="67"/>
        <end position="132"/>
    </location>
</feature>
<evidence type="ECO:0000313" key="3">
    <source>
        <dbReference type="Proteomes" id="UP000229385"/>
    </source>
</evidence>
<reference evidence="3" key="1">
    <citation type="submission" date="2017-09" db="EMBL/GenBank/DDBJ databases">
        <title>Depth-based differentiation of microbial function through sediment-hosted aquifers and enrichment of novel symbionts in the deep terrestrial subsurface.</title>
        <authorList>
            <person name="Probst A.J."/>
            <person name="Ladd B."/>
            <person name="Jarett J.K."/>
            <person name="Geller-Mcgrath D.E."/>
            <person name="Sieber C.M.K."/>
            <person name="Emerson J.B."/>
            <person name="Anantharaman K."/>
            <person name="Thomas B.C."/>
            <person name="Malmstrom R."/>
            <person name="Stieglmeier M."/>
            <person name="Klingl A."/>
            <person name="Woyke T."/>
            <person name="Ryan C.M."/>
            <person name="Banfield J.F."/>
        </authorList>
    </citation>
    <scope>NUCLEOTIDE SEQUENCE [LARGE SCALE GENOMIC DNA]</scope>
</reference>
<evidence type="ECO:0000313" key="2">
    <source>
        <dbReference type="EMBL" id="PJA46154.1"/>
    </source>
</evidence>
<evidence type="ECO:0000256" key="1">
    <source>
        <dbReference type="SAM" id="MobiDB-lite"/>
    </source>
</evidence>
<protein>
    <submittedName>
        <fullName evidence="2">Uncharacterized protein</fullName>
    </submittedName>
</protein>
<organism evidence="2 3">
    <name type="scientific">Candidatus Uhrbacteria bacterium CG_4_9_14_3_um_filter_50_9</name>
    <dbReference type="NCBI Taxonomy" id="1975035"/>
    <lineage>
        <taxon>Bacteria</taxon>
        <taxon>Candidatus Uhriibacteriota</taxon>
    </lineage>
</organism>
<comment type="caution">
    <text evidence="2">The sequence shown here is derived from an EMBL/GenBank/DDBJ whole genome shotgun (WGS) entry which is preliminary data.</text>
</comment>
<dbReference type="Proteomes" id="UP000229385">
    <property type="component" value="Unassembled WGS sequence"/>
</dbReference>
<feature type="compositionally biased region" description="Basic and acidic residues" evidence="1">
    <location>
        <begin position="67"/>
        <end position="106"/>
    </location>
</feature>
<dbReference type="EMBL" id="PFWU01000009">
    <property type="protein sequence ID" value="PJA46154.1"/>
    <property type="molecule type" value="Genomic_DNA"/>
</dbReference>
<name>A0A2M7XE63_9BACT</name>
<dbReference type="AlphaFoldDB" id="A0A2M7XE63"/>
<sequence>MNLREHEHARAQAESEQRLKVLADAAEQWKKEVDLKRYPSLHISKALQGIPEGRERDRLFGEVRKELNRREKKKRAEEKEKRELRADADDARRRIKEDQRMRDAYAHAKRNQVESDTGYDPTLFNDESNEAA</sequence>
<accession>A0A2M7XE63</accession>